<organism evidence="2">
    <name type="scientific">bioreactor metagenome</name>
    <dbReference type="NCBI Taxonomy" id="1076179"/>
    <lineage>
        <taxon>unclassified sequences</taxon>
        <taxon>metagenomes</taxon>
        <taxon>ecological metagenomes</taxon>
    </lineage>
</organism>
<dbReference type="Pfam" id="PF24693">
    <property type="entry name" value="DUF7660"/>
    <property type="match status" value="1"/>
</dbReference>
<sequence>MENATNLCEMAEKVDSKESFLLFVQALAEDAAASDAEPERTADGKLNLSPRGWENGTIEAFLGAMAAWAAANSGLTGRPMVSEKASWRAFAEILHAGKFYE</sequence>
<evidence type="ECO:0000313" key="2">
    <source>
        <dbReference type="EMBL" id="MPM84603.1"/>
    </source>
</evidence>
<comment type="caution">
    <text evidence="2">The sequence shown here is derived from an EMBL/GenBank/DDBJ whole genome shotgun (WGS) entry which is preliminary data.</text>
</comment>
<name>A0A645D6M4_9ZZZZ</name>
<dbReference type="EMBL" id="VSSQ01033107">
    <property type="protein sequence ID" value="MPM84603.1"/>
    <property type="molecule type" value="Genomic_DNA"/>
</dbReference>
<gene>
    <name evidence="2" type="ORF">SDC9_131676</name>
</gene>
<protein>
    <recommendedName>
        <fullName evidence="1">DUF7660 domain-containing protein</fullName>
    </recommendedName>
</protein>
<evidence type="ECO:0000259" key="1">
    <source>
        <dbReference type="Pfam" id="PF24693"/>
    </source>
</evidence>
<proteinExistence type="predicted"/>
<feature type="domain" description="DUF7660" evidence="1">
    <location>
        <begin position="16"/>
        <end position="101"/>
    </location>
</feature>
<accession>A0A645D6M4</accession>
<dbReference type="InterPro" id="IPR056077">
    <property type="entry name" value="DUF7660"/>
</dbReference>
<reference evidence="2" key="1">
    <citation type="submission" date="2019-08" db="EMBL/GenBank/DDBJ databases">
        <authorList>
            <person name="Kucharzyk K."/>
            <person name="Murdoch R.W."/>
            <person name="Higgins S."/>
            <person name="Loffler F."/>
        </authorList>
    </citation>
    <scope>NUCLEOTIDE SEQUENCE</scope>
</reference>
<dbReference type="AlphaFoldDB" id="A0A645D6M4"/>